<accession>A0A7K3M0Y5</accession>
<evidence type="ECO:0000313" key="10">
    <source>
        <dbReference type="Proteomes" id="UP000460435"/>
    </source>
</evidence>
<dbReference type="GO" id="GO:0046872">
    <property type="term" value="F:metal ion binding"/>
    <property type="evidence" value="ECO:0007669"/>
    <property type="project" value="UniProtKB-UniRule"/>
</dbReference>
<dbReference type="GO" id="GO:0051539">
    <property type="term" value="F:4 iron, 4 sulfur cluster binding"/>
    <property type="evidence" value="ECO:0007669"/>
    <property type="project" value="UniProtKB-UniRule"/>
</dbReference>
<evidence type="ECO:0000256" key="7">
    <source>
        <dbReference type="SAM" id="MobiDB-lite"/>
    </source>
</evidence>
<dbReference type="InterPro" id="IPR017896">
    <property type="entry name" value="4Fe4S_Fe-S-bd"/>
</dbReference>
<dbReference type="EMBL" id="WLZY01000002">
    <property type="protein sequence ID" value="NDL56956.1"/>
    <property type="molecule type" value="Genomic_DNA"/>
</dbReference>
<proteinExistence type="predicted"/>
<feature type="domain" description="4Fe-4S ferredoxin-type" evidence="8">
    <location>
        <begin position="51"/>
        <end position="83"/>
    </location>
</feature>
<evidence type="ECO:0000256" key="3">
    <source>
        <dbReference type="ARBA" id="ARBA00022737"/>
    </source>
</evidence>
<keyword evidence="6" id="KW-0249">Electron transport</keyword>
<dbReference type="PROSITE" id="PS00198">
    <property type="entry name" value="4FE4S_FER_1"/>
    <property type="match status" value="2"/>
</dbReference>
<dbReference type="PROSITE" id="PS51379">
    <property type="entry name" value="4FE4S_FER_2"/>
    <property type="match status" value="2"/>
</dbReference>
<keyword evidence="10" id="KW-1185">Reference proteome</keyword>
<evidence type="ECO:0000256" key="2">
    <source>
        <dbReference type="ARBA" id="ARBA00022723"/>
    </source>
</evidence>
<dbReference type="PIRSF" id="PIRSF000139">
    <property type="entry name" value="Glc_ox_4Fe-4S"/>
    <property type="match status" value="1"/>
</dbReference>
<evidence type="ECO:0000256" key="1">
    <source>
        <dbReference type="ARBA" id="ARBA00022485"/>
    </source>
</evidence>
<dbReference type="InterPro" id="IPR017900">
    <property type="entry name" value="4Fe4S_Fe_S_CS"/>
</dbReference>
<dbReference type="PANTHER" id="PTHR32479">
    <property type="entry name" value="GLYCOLATE OXIDASE IRON-SULFUR SUBUNIT"/>
    <property type="match status" value="1"/>
</dbReference>
<comment type="catalytic activity">
    <reaction evidence="6">
        <text>(R)-lactate + A = pyruvate + AH2</text>
        <dbReference type="Rhea" id="RHEA:15089"/>
        <dbReference type="ChEBI" id="CHEBI:13193"/>
        <dbReference type="ChEBI" id="CHEBI:15361"/>
        <dbReference type="ChEBI" id="CHEBI:16004"/>
        <dbReference type="ChEBI" id="CHEBI:17499"/>
    </reaction>
</comment>
<dbReference type="InterPro" id="IPR009051">
    <property type="entry name" value="Helical_ferredxn"/>
</dbReference>
<keyword evidence="4 6" id="KW-0408">Iron</keyword>
<feature type="domain" description="4Fe-4S ferredoxin-type" evidence="8">
    <location>
        <begin position="1"/>
        <end position="29"/>
    </location>
</feature>
<dbReference type="Gene3D" id="1.10.1060.10">
    <property type="entry name" value="Alpha-helical ferredoxin"/>
    <property type="match status" value="1"/>
</dbReference>
<dbReference type="Proteomes" id="UP000460435">
    <property type="component" value="Unassembled WGS sequence"/>
</dbReference>
<evidence type="ECO:0000256" key="6">
    <source>
        <dbReference type="PIRNR" id="PIRNR000139"/>
    </source>
</evidence>
<dbReference type="AlphaFoldDB" id="A0A7K3M0Y5"/>
<dbReference type="GO" id="GO:0019154">
    <property type="term" value="F:glycolate dehydrogenase activity"/>
    <property type="evidence" value="ECO:0007669"/>
    <property type="project" value="UniProtKB-EC"/>
</dbReference>
<dbReference type="Pfam" id="PF02754">
    <property type="entry name" value="CCG"/>
    <property type="match status" value="2"/>
</dbReference>
<comment type="function">
    <text evidence="6">Component of a complex that catalyzes the oxidation of glycolate to glyoxylate.</text>
</comment>
<keyword evidence="2 6" id="KW-0479">Metal-binding</keyword>
<evidence type="ECO:0000259" key="8">
    <source>
        <dbReference type="PROSITE" id="PS51379"/>
    </source>
</evidence>
<name>A0A7K3M0Y5_9ACTN</name>
<comment type="caution">
    <text evidence="9">The sequence shown here is derived from an EMBL/GenBank/DDBJ whole genome shotgun (WGS) entry which is preliminary data.</text>
</comment>
<evidence type="ECO:0000256" key="5">
    <source>
        <dbReference type="ARBA" id="ARBA00023014"/>
    </source>
</evidence>
<dbReference type="InterPro" id="IPR004017">
    <property type="entry name" value="Cys_rich_dom"/>
</dbReference>
<organism evidence="9 10">
    <name type="scientific">Phytoactinopolyspora mesophila</name>
    <dbReference type="NCBI Taxonomy" id="2650750"/>
    <lineage>
        <taxon>Bacteria</taxon>
        <taxon>Bacillati</taxon>
        <taxon>Actinomycetota</taxon>
        <taxon>Actinomycetes</taxon>
        <taxon>Jiangellales</taxon>
        <taxon>Jiangellaceae</taxon>
        <taxon>Phytoactinopolyspora</taxon>
    </lineage>
</organism>
<comment type="catalytic activity">
    <reaction evidence="6">
        <text>glycolate + A = glyoxylate + AH2</text>
        <dbReference type="Rhea" id="RHEA:21264"/>
        <dbReference type="ChEBI" id="CHEBI:13193"/>
        <dbReference type="ChEBI" id="CHEBI:17499"/>
        <dbReference type="ChEBI" id="CHEBI:29805"/>
        <dbReference type="ChEBI" id="CHEBI:36655"/>
        <dbReference type="EC" id="1.1.99.14"/>
    </reaction>
</comment>
<sequence>MDRERIDDCVHCGFCLPACPTYSLWGEEMDSPRGRIHLMKTALEEGTSTIDATWVGHMDACLGCMACVTACPSGVHYDELIESARATIENEYQRPWRDRLFRSMIFRMFPGPRRLRVAALLGWFYQRLGPAALLRRSGLRDRLPARLRALESIMPDVALSAVARRTPRLTPARGGRRRRIGFLTGCVQEVFFGDVNDATVQVLAAEGCEVVAPPGQGCCGALELHGGREESALARARSVVDVFASLDVDAIVVNAAGCGSSLKDYGRLLADDPVYAERAAVVAGKIRDVTEVLAGLEPRAEYEPLDASVAYHDACHLAHAQGIRAEPRTVLSRIPGLEVRPVLDDGMCCGSAGIYNLVEPEAAGELGRRKAEALTATGAEMVATTNPGCALQIGRELGRQRPVVHPVQLLAAALPGGDRQWVVAALRRPQRTDDHPHSSHNPLTITDQGVRNRGEES</sequence>
<protein>
    <recommendedName>
        <fullName evidence="6">Glycolate oxidase iron-sulfur subunit</fullName>
        <ecNumber evidence="6">1.1.99.14</ecNumber>
    </recommendedName>
</protein>
<evidence type="ECO:0000313" key="9">
    <source>
        <dbReference type="EMBL" id="NDL56956.1"/>
    </source>
</evidence>
<dbReference type="SUPFAM" id="SSF54862">
    <property type="entry name" value="4Fe-4S ferredoxins"/>
    <property type="match status" value="1"/>
</dbReference>
<comment type="cofactor">
    <cofactor evidence="6">
        <name>[4Fe-4S] cluster</name>
        <dbReference type="ChEBI" id="CHEBI:49883"/>
    </cofactor>
    <text evidence="6">Binds 2 [4Fe-4S] clusters.</text>
</comment>
<evidence type="ECO:0000256" key="4">
    <source>
        <dbReference type="ARBA" id="ARBA00023004"/>
    </source>
</evidence>
<dbReference type="RefSeq" id="WP_162449649.1">
    <property type="nucleotide sequence ID" value="NZ_WLZY01000002.1"/>
</dbReference>
<keyword evidence="6" id="KW-0813">Transport</keyword>
<keyword evidence="5 6" id="KW-0411">Iron-sulfur</keyword>
<feature type="region of interest" description="Disordered" evidence="7">
    <location>
        <begin position="429"/>
        <end position="457"/>
    </location>
</feature>
<dbReference type="InterPro" id="IPR012257">
    <property type="entry name" value="Glc_ox_4Fe-4S"/>
</dbReference>
<dbReference type="Pfam" id="PF13183">
    <property type="entry name" value="Fer4_8"/>
    <property type="match status" value="1"/>
</dbReference>
<reference evidence="9 10" key="1">
    <citation type="submission" date="2019-11" db="EMBL/GenBank/DDBJ databases">
        <authorList>
            <person name="Li X.-J."/>
            <person name="Feng X.-M."/>
        </authorList>
    </citation>
    <scope>NUCLEOTIDE SEQUENCE [LARGE SCALE GENOMIC DNA]</scope>
    <source>
        <strain evidence="9 10">XMNu-373</strain>
    </source>
</reference>
<dbReference type="EC" id="1.1.99.14" evidence="6"/>
<keyword evidence="1 6" id="KW-0004">4Fe-4S</keyword>
<gene>
    <name evidence="9" type="ORF">F7O44_07710</name>
</gene>
<feature type="compositionally biased region" description="Polar residues" evidence="7">
    <location>
        <begin position="439"/>
        <end position="449"/>
    </location>
</feature>
<keyword evidence="3" id="KW-0677">Repeat</keyword>
<dbReference type="PANTHER" id="PTHR32479:SF17">
    <property type="entry name" value="GLYCOLATE OXIDASE IRON-SULFUR SUBUNIT"/>
    <property type="match status" value="1"/>
</dbReference>